<protein>
    <recommendedName>
        <fullName evidence="4">DUF4307 domain-containing protein</fullName>
    </recommendedName>
</protein>
<evidence type="ECO:0000256" key="1">
    <source>
        <dbReference type="SAM" id="Phobius"/>
    </source>
</evidence>
<evidence type="ECO:0000313" key="3">
    <source>
        <dbReference type="Proteomes" id="UP001247307"/>
    </source>
</evidence>
<keyword evidence="1" id="KW-0812">Transmembrane</keyword>
<dbReference type="RefSeq" id="WP_309849653.1">
    <property type="nucleotide sequence ID" value="NZ_BAAAIU010000045.1"/>
</dbReference>
<keyword evidence="3" id="KW-1185">Reference proteome</keyword>
<reference evidence="2" key="1">
    <citation type="submission" date="2023-07" db="EMBL/GenBank/DDBJ databases">
        <title>Sequencing the genomes of 1000 actinobacteria strains.</title>
        <authorList>
            <person name="Klenk H.-P."/>
        </authorList>
    </citation>
    <scope>NUCLEOTIDE SEQUENCE</scope>
    <source>
        <strain evidence="2">DSM 13988</strain>
    </source>
</reference>
<keyword evidence="1" id="KW-1133">Transmembrane helix</keyword>
<keyword evidence="1" id="KW-0472">Membrane</keyword>
<dbReference type="InterPro" id="IPR025443">
    <property type="entry name" value="DUF4307"/>
</dbReference>
<name>A0AAE3YD22_9MICC</name>
<dbReference type="EMBL" id="JAVDUI010000001">
    <property type="protein sequence ID" value="MDR6891648.1"/>
    <property type="molecule type" value="Genomic_DNA"/>
</dbReference>
<comment type="caution">
    <text evidence="2">The sequence shown here is derived from an EMBL/GenBank/DDBJ whole genome shotgun (WGS) entry which is preliminary data.</text>
</comment>
<sequence length="140" mass="15033">MQNDSLAQRYGRPRRAFALGRVRWWIIGVLGLAVAVAAGLAIYQAGTRVTSKDVSFAFPEKGVATVDFSVTKRPSATAECAVQVLNERFAVVGWKIVRIGPNSADDPHATANGTTTNHRATLRTVQDGVNGGVHSCWAVR</sequence>
<proteinExistence type="predicted"/>
<accession>A0AAE3YD22</accession>
<evidence type="ECO:0000313" key="2">
    <source>
        <dbReference type="EMBL" id="MDR6891648.1"/>
    </source>
</evidence>
<gene>
    <name evidence="2" type="ORF">J2S35_000588</name>
</gene>
<dbReference type="Proteomes" id="UP001247307">
    <property type="component" value="Unassembled WGS sequence"/>
</dbReference>
<dbReference type="Pfam" id="PF14155">
    <property type="entry name" value="DUF4307"/>
    <property type="match status" value="1"/>
</dbReference>
<dbReference type="AlphaFoldDB" id="A0AAE3YD22"/>
<feature type="transmembrane region" description="Helical" evidence="1">
    <location>
        <begin position="22"/>
        <end position="43"/>
    </location>
</feature>
<evidence type="ECO:0008006" key="4">
    <source>
        <dbReference type="Google" id="ProtNLM"/>
    </source>
</evidence>
<organism evidence="2 3">
    <name type="scientific">Falsarthrobacter nasiphocae</name>
    <dbReference type="NCBI Taxonomy" id="189863"/>
    <lineage>
        <taxon>Bacteria</taxon>
        <taxon>Bacillati</taxon>
        <taxon>Actinomycetota</taxon>
        <taxon>Actinomycetes</taxon>
        <taxon>Micrococcales</taxon>
        <taxon>Micrococcaceae</taxon>
        <taxon>Falsarthrobacter</taxon>
    </lineage>
</organism>